<keyword evidence="5 10" id="KW-0812">Transmembrane</keyword>
<feature type="transmembrane region" description="Helical" evidence="10">
    <location>
        <begin position="190"/>
        <end position="215"/>
    </location>
</feature>
<keyword evidence="2" id="KW-0813">Transport</keyword>
<evidence type="ECO:0000256" key="1">
    <source>
        <dbReference type="ARBA" id="ARBA00004429"/>
    </source>
</evidence>
<dbReference type="InterPro" id="IPR002528">
    <property type="entry name" value="MATE_fam"/>
</dbReference>
<accession>A0ABZ0I956</accession>
<comment type="subcellular location">
    <subcellularLocation>
        <location evidence="1">Cell inner membrane</location>
        <topology evidence="1">Multi-pass membrane protein</topology>
    </subcellularLocation>
</comment>
<protein>
    <recommendedName>
        <fullName evidence="9">Multidrug-efflux transporter</fullName>
    </recommendedName>
</protein>
<keyword evidence="8 10" id="KW-0472">Membrane</keyword>
<evidence type="ECO:0000313" key="12">
    <source>
        <dbReference type="Proteomes" id="UP001626549"/>
    </source>
</evidence>
<evidence type="ECO:0000256" key="7">
    <source>
        <dbReference type="ARBA" id="ARBA00023065"/>
    </source>
</evidence>
<feature type="transmembrane region" description="Helical" evidence="10">
    <location>
        <begin position="129"/>
        <end position="151"/>
    </location>
</feature>
<proteinExistence type="predicted"/>
<evidence type="ECO:0000256" key="5">
    <source>
        <dbReference type="ARBA" id="ARBA00022692"/>
    </source>
</evidence>
<evidence type="ECO:0000256" key="3">
    <source>
        <dbReference type="ARBA" id="ARBA00022449"/>
    </source>
</evidence>
<dbReference type="InterPro" id="IPR048279">
    <property type="entry name" value="MdtK-like"/>
</dbReference>
<dbReference type="Pfam" id="PF01554">
    <property type="entry name" value="MatE"/>
    <property type="match status" value="2"/>
</dbReference>
<organism evidence="11 12">
    <name type="scientific">Congregibacter brevis</name>
    <dbReference type="NCBI Taxonomy" id="3081201"/>
    <lineage>
        <taxon>Bacteria</taxon>
        <taxon>Pseudomonadati</taxon>
        <taxon>Pseudomonadota</taxon>
        <taxon>Gammaproteobacteria</taxon>
        <taxon>Cellvibrionales</taxon>
        <taxon>Halieaceae</taxon>
        <taxon>Congregibacter</taxon>
    </lineage>
</organism>
<dbReference type="RefSeq" id="WP_407326744.1">
    <property type="nucleotide sequence ID" value="NZ_CP136865.1"/>
</dbReference>
<dbReference type="CDD" id="cd13133">
    <property type="entry name" value="MATE_like_7"/>
    <property type="match status" value="1"/>
</dbReference>
<evidence type="ECO:0000256" key="6">
    <source>
        <dbReference type="ARBA" id="ARBA00022989"/>
    </source>
</evidence>
<sequence length="454" mass="50341">MWFTRSTLNRLFLLALPMVVSQGAYALMSFADRFFLSRISPVHVAASLGGGVSFWVCLCFFNGIAAYGNAMVAQYFGRRDMRSCPRVVTQGIILCVLAMPLLLLMAWPMMSMFEWMGHAPDLIALEKPYFLTFIMGSFFFLIKTVMASYFSGIARPRVVMIADLIGVFLNIPLSYVLIFGRYGLPEMGIIGAALGTVIACILSIAIYLLFYFNPIHARRFHIRKSFFYAPGIMRRYLRLGLPSGFEVLIGMGTFNVFLLLFQSYGVAEGAAMAIVFNWDMLSFVPLMGLNIALMSMVGRTVGAGDMSKTNEVIASGFVIAVTYSGLMGLMFVIWREPLLGIFATPGQDFSPILAVGAPMMIGLATYAVADALILVCSGVLRGAGDTRWLLIASVIVHVLTLIVQVFVIVVWELGPLVSWWVFVSMLITNAVLYLWRVLGTRWRHPERLAKVMAE</sequence>
<keyword evidence="3" id="KW-0050">Antiport</keyword>
<feature type="transmembrane region" description="Helical" evidence="10">
    <location>
        <begin position="87"/>
        <end position="109"/>
    </location>
</feature>
<dbReference type="EMBL" id="CP136865">
    <property type="protein sequence ID" value="WOJ96057.1"/>
    <property type="molecule type" value="Genomic_DNA"/>
</dbReference>
<feature type="transmembrane region" description="Helical" evidence="10">
    <location>
        <begin position="313"/>
        <end position="334"/>
    </location>
</feature>
<keyword evidence="7" id="KW-0406">Ion transport</keyword>
<feature type="transmembrane region" description="Helical" evidence="10">
    <location>
        <begin position="42"/>
        <end position="67"/>
    </location>
</feature>
<name>A0ABZ0I956_9GAMM</name>
<dbReference type="InterPro" id="IPR050222">
    <property type="entry name" value="MATE_MdtK"/>
</dbReference>
<evidence type="ECO:0000256" key="2">
    <source>
        <dbReference type="ARBA" id="ARBA00022448"/>
    </source>
</evidence>
<keyword evidence="6 10" id="KW-1133">Transmembrane helix</keyword>
<dbReference type="PANTHER" id="PTHR43298:SF2">
    <property type="entry name" value="FMN_FAD EXPORTER YEEO-RELATED"/>
    <property type="match status" value="1"/>
</dbReference>
<dbReference type="Proteomes" id="UP001626549">
    <property type="component" value="Chromosome"/>
</dbReference>
<feature type="transmembrane region" description="Helical" evidence="10">
    <location>
        <begin position="158"/>
        <end position="178"/>
    </location>
</feature>
<feature type="transmembrane region" description="Helical" evidence="10">
    <location>
        <begin position="354"/>
        <end position="376"/>
    </location>
</feature>
<gene>
    <name evidence="11" type="ORF">R0137_12500</name>
</gene>
<keyword evidence="12" id="KW-1185">Reference proteome</keyword>
<feature type="transmembrane region" description="Helical" evidence="10">
    <location>
        <begin position="281"/>
        <end position="301"/>
    </location>
</feature>
<dbReference type="NCBIfam" id="TIGR00797">
    <property type="entry name" value="matE"/>
    <property type="match status" value="1"/>
</dbReference>
<feature type="transmembrane region" description="Helical" evidence="10">
    <location>
        <begin position="388"/>
        <end position="411"/>
    </location>
</feature>
<dbReference type="PANTHER" id="PTHR43298">
    <property type="entry name" value="MULTIDRUG RESISTANCE PROTEIN NORM-RELATED"/>
    <property type="match status" value="1"/>
</dbReference>
<evidence type="ECO:0000256" key="8">
    <source>
        <dbReference type="ARBA" id="ARBA00023136"/>
    </source>
</evidence>
<evidence type="ECO:0000313" key="11">
    <source>
        <dbReference type="EMBL" id="WOJ96057.1"/>
    </source>
</evidence>
<evidence type="ECO:0000256" key="9">
    <source>
        <dbReference type="ARBA" id="ARBA00031636"/>
    </source>
</evidence>
<evidence type="ECO:0000256" key="10">
    <source>
        <dbReference type="SAM" id="Phobius"/>
    </source>
</evidence>
<dbReference type="PIRSF" id="PIRSF006603">
    <property type="entry name" value="DinF"/>
    <property type="match status" value="1"/>
</dbReference>
<feature type="transmembrane region" description="Helical" evidence="10">
    <location>
        <begin position="417"/>
        <end position="438"/>
    </location>
</feature>
<keyword evidence="4" id="KW-1003">Cell membrane</keyword>
<feature type="transmembrane region" description="Helical" evidence="10">
    <location>
        <begin position="236"/>
        <end position="261"/>
    </location>
</feature>
<evidence type="ECO:0000256" key="4">
    <source>
        <dbReference type="ARBA" id="ARBA00022475"/>
    </source>
</evidence>
<reference evidence="11 12" key="1">
    <citation type="submission" date="2023-10" db="EMBL/GenBank/DDBJ databases">
        <title>Two novel species belonging to the OM43/NOR5 clade.</title>
        <authorList>
            <person name="Park M."/>
        </authorList>
    </citation>
    <scope>NUCLEOTIDE SEQUENCE [LARGE SCALE GENOMIC DNA]</scope>
    <source>
        <strain evidence="11 12">IMCC45268</strain>
    </source>
</reference>